<evidence type="ECO:0000259" key="6">
    <source>
        <dbReference type="Pfam" id="PF01490"/>
    </source>
</evidence>
<feature type="transmembrane region" description="Helical" evidence="5">
    <location>
        <begin position="87"/>
        <end position="109"/>
    </location>
</feature>
<feature type="domain" description="Amino acid transporter transmembrane" evidence="6">
    <location>
        <begin position="56"/>
        <end position="239"/>
    </location>
</feature>
<proteinExistence type="predicted"/>
<feature type="transmembrane region" description="Helical" evidence="5">
    <location>
        <begin position="59"/>
        <end position="80"/>
    </location>
</feature>
<feature type="transmembrane region" description="Helical" evidence="5">
    <location>
        <begin position="503"/>
        <end position="521"/>
    </location>
</feature>
<name>A0ABD1KZF9_9TELE</name>
<feature type="domain" description="Amino acid transporter transmembrane" evidence="6">
    <location>
        <begin position="334"/>
        <end position="534"/>
    </location>
</feature>
<sequence length="551" mass="60730">MELQKMSNGHHSTDLGPEKIILEDGFEGVENAEREEFIPHTADGKKVVQFTDFEGKTSFGMSVFNLSNAIMGSGILGLAYAMSNTGIVLFIVLLICIAVLSSYSIHLLLKSAGVVGIRAYEQLGNRAFGPPGKVVAACIIAMHNIGAMSSYLFIVKSELPFVIEAFLGKTENTGEWYMNGNYLIIIVSVVVILPLALMRQLGYLGYTSGFSLSCMVFFLISVIYKKFVIECSKMGTHANSTTEHMYSTTHSWHPTTHLMGMAGGTTDAHESMTLTENLATVLPELSDLADNATDFLYHLINGNVSANLSDEHMAVTTDLIGTVTDITTAADITSYTADITSYAAASTVAKDLMTLPTPMKMVSHEEHSVTDDTCEAKMFTINLQTAYTIPILAFAFVCHPEVLPIYTELRNPTKTRMQAVANISISAMFIMYLLTAVFGYLTFYVHVESELLHTYSKTDTLILCVRLAVLMAVTLTVPVVLFPIRRALQQLLFPDKPFQWARHIIIAICLLFVVNLLVIFVPNIRDIFGFIGEFFDMLALLDLIVQCSWVS</sequence>
<feature type="transmembrane region" description="Helical" evidence="5">
    <location>
        <begin position="134"/>
        <end position="155"/>
    </location>
</feature>
<organism evidence="7 8">
    <name type="scientific">Coilia grayii</name>
    <name type="common">Gray's grenadier anchovy</name>
    <dbReference type="NCBI Taxonomy" id="363190"/>
    <lineage>
        <taxon>Eukaryota</taxon>
        <taxon>Metazoa</taxon>
        <taxon>Chordata</taxon>
        <taxon>Craniata</taxon>
        <taxon>Vertebrata</taxon>
        <taxon>Euteleostomi</taxon>
        <taxon>Actinopterygii</taxon>
        <taxon>Neopterygii</taxon>
        <taxon>Teleostei</taxon>
        <taxon>Clupei</taxon>
        <taxon>Clupeiformes</taxon>
        <taxon>Clupeoidei</taxon>
        <taxon>Engraulidae</taxon>
        <taxon>Coilinae</taxon>
        <taxon>Coilia</taxon>
    </lineage>
</organism>
<comment type="subcellular location">
    <subcellularLocation>
        <location evidence="1">Membrane</location>
        <topology evidence="1">Multi-pass membrane protein</topology>
    </subcellularLocation>
</comment>
<feature type="transmembrane region" description="Helical" evidence="5">
    <location>
        <begin position="419"/>
        <end position="440"/>
    </location>
</feature>
<gene>
    <name evidence="7" type="ORF">ACEWY4_001244</name>
</gene>
<dbReference type="GO" id="GO:0016020">
    <property type="term" value="C:membrane"/>
    <property type="evidence" value="ECO:0007669"/>
    <property type="project" value="UniProtKB-SubCell"/>
</dbReference>
<feature type="transmembrane region" description="Helical" evidence="5">
    <location>
        <begin position="460"/>
        <end position="482"/>
    </location>
</feature>
<evidence type="ECO:0000313" key="7">
    <source>
        <dbReference type="EMBL" id="KAL2104376.1"/>
    </source>
</evidence>
<dbReference type="PANTHER" id="PTHR22950">
    <property type="entry name" value="AMINO ACID TRANSPORTER"/>
    <property type="match status" value="1"/>
</dbReference>
<dbReference type="Proteomes" id="UP001591681">
    <property type="component" value="Unassembled WGS sequence"/>
</dbReference>
<evidence type="ECO:0000256" key="1">
    <source>
        <dbReference type="ARBA" id="ARBA00004141"/>
    </source>
</evidence>
<evidence type="ECO:0000256" key="4">
    <source>
        <dbReference type="ARBA" id="ARBA00023136"/>
    </source>
</evidence>
<feature type="transmembrane region" description="Helical" evidence="5">
    <location>
        <begin position="203"/>
        <end position="224"/>
    </location>
</feature>
<evidence type="ECO:0000256" key="2">
    <source>
        <dbReference type="ARBA" id="ARBA00022692"/>
    </source>
</evidence>
<feature type="transmembrane region" description="Helical" evidence="5">
    <location>
        <begin position="527"/>
        <end position="545"/>
    </location>
</feature>
<protein>
    <recommendedName>
        <fullName evidence="6">Amino acid transporter transmembrane domain-containing protein</fullName>
    </recommendedName>
</protein>
<keyword evidence="4 5" id="KW-0472">Membrane</keyword>
<evidence type="ECO:0000256" key="3">
    <source>
        <dbReference type="ARBA" id="ARBA00022989"/>
    </source>
</evidence>
<keyword evidence="2 5" id="KW-0812">Transmembrane</keyword>
<dbReference type="EMBL" id="JBHFQA010000001">
    <property type="protein sequence ID" value="KAL2104376.1"/>
    <property type="molecule type" value="Genomic_DNA"/>
</dbReference>
<dbReference type="PANTHER" id="PTHR22950:SF74">
    <property type="entry name" value="SODIUM-COUPLED NEUTRAL AMINO ACID TRANSPORTER 5"/>
    <property type="match status" value="1"/>
</dbReference>
<dbReference type="AlphaFoldDB" id="A0ABD1KZF9"/>
<evidence type="ECO:0000313" key="8">
    <source>
        <dbReference type="Proteomes" id="UP001591681"/>
    </source>
</evidence>
<feature type="transmembrane region" description="Helical" evidence="5">
    <location>
        <begin position="176"/>
        <end position="197"/>
    </location>
</feature>
<reference evidence="7 8" key="1">
    <citation type="submission" date="2024-09" db="EMBL/GenBank/DDBJ databases">
        <title>A chromosome-level genome assembly of Gray's grenadier anchovy, Coilia grayii.</title>
        <authorList>
            <person name="Fu Z."/>
        </authorList>
    </citation>
    <scope>NUCLEOTIDE SEQUENCE [LARGE SCALE GENOMIC DNA]</scope>
    <source>
        <strain evidence="7">G4</strain>
        <tissue evidence="7">Muscle</tissue>
    </source>
</reference>
<keyword evidence="3 5" id="KW-1133">Transmembrane helix</keyword>
<dbReference type="Pfam" id="PF01490">
    <property type="entry name" value="Aa_trans"/>
    <property type="match status" value="2"/>
</dbReference>
<comment type="caution">
    <text evidence="7">The sequence shown here is derived from an EMBL/GenBank/DDBJ whole genome shotgun (WGS) entry which is preliminary data.</text>
</comment>
<evidence type="ECO:0000256" key="5">
    <source>
        <dbReference type="SAM" id="Phobius"/>
    </source>
</evidence>
<accession>A0ABD1KZF9</accession>
<keyword evidence="8" id="KW-1185">Reference proteome</keyword>
<dbReference type="InterPro" id="IPR013057">
    <property type="entry name" value="AA_transpt_TM"/>
</dbReference>